<keyword evidence="1" id="KW-0812">Transmembrane</keyword>
<dbReference type="AlphaFoldDB" id="A0A318R3A1"/>
<comment type="caution">
    <text evidence="2">The sequence shown here is derived from an EMBL/GenBank/DDBJ whole genome shotgun (WGS) entry which is preliminary data.</text>
</comment>
<name>A0A318R3A1_9PROT</name>
<accession>A0A318R3A1</accession>
<dbReference type="EMBL" id="NKUA01000003">
    <property type="protein sequence ID" value="PYD80373.1"/>
    <property type="molecule type" value="Genomic_DNA"/>
</dbReference>
<gene>
    <name evidence="2" type="ORF">CFR77_02935</name>
</gene>
<keyword evidence="1" id="KW-1133">Transmembrane helix</keyword>
<reference evidence="2 3" key="1">
    <citation type="submission" date="2017-07" db="EMBL/GenBank/DDBJ databases">
        <title>A draft genome sequence of Komagataeibacter sucrofermentans LMG 18788.</title>
        <authorList>
            <person name="Skraban J."/>
            <person name="Cleenwerck I."/>
            <person name="Vandamme P."/>
            <person name="Trcek J."/>
        </authorList>
    </citation>
    <scope>NUCLEOTIDE SEQUENCE [LARGE SCALE GENOMIC DNA]</scope>
    <source>
        <strain evidence="2 3">LMG 18788</strain>
    </source>
</reference>
<evidence type="ECO:0000256" key="1">
    <source>
        <dbReference type="SAM" id="Phobius"/>
    </source>
</evidence>
<evidence type="ECO:0000313" key="2">
    <source>
        <dbReference type="EMBL" id="PYD80373.1"/>
    </source>
</evidence>
<organism evidence="2 3">
    <name type="scientific">Komagataeibacter sucrofermentans</name>
    <dbReference type="NCBI Taxonomy" id="1053551"/>
    <lineage>
        <taxon>Bacteria</taxon>
        <taxon>Pseudomonadati</taxon>
        <taxon>Pseudomonadota</taxon>
        <taxon>Alphaproteobacteria</taxon>
        <taxon>Acetobacterales</taxon>
        <taxon>Acetobacteraceae</taxon>
        <taxon>Komagataeibacter</taxon>
    </lineage>
</organism>
<keyword evidence="3" id="KW-1185">Reference proteome</keyword>
<proteinExistence type="predicted"/>
<keyword evidence="1" id="KW-0472">Membrane</keyword>
<dbReference type="Proteomes" id="UP000247814">
    <property type="component" value="Unassembled WGS sequence"/>
</dbReference>
<sequence length="63" mass="7161">MNLLFHNYPWSIFPEGTVATYALQVLSILYIVLYMAVTTMALQDNFSRAVLLQHTAILPVFSI</sequence>
<protein>
    <submittedName>
        <fullName evidence="2">Uncharacterized protein</fullName>
    </submittedName>
</protein>
<feature type="transmembrane region" description="Helical" evidence="1">
    <location>
        <begin position="20"/>
        <end position="42"/>
    </location>
</feature>
<evidence type="ECO:0000313" key="3">
    <source>
        <dbReference type="Proteomes" id="UP000247814"/>
    </source>
</evidence>